<name>A0A6D2HK98_9BRAS</name>
<gene>
    <name evidence="2" type="ORF">MERR_LOCUS1878</name>
</gene>
<evidence type="ECO:0000256" key="1">
    <source>
        <dbReference type="SAM" id="MobiDB-lite"/>
    </source>
</evidence>
<organism evidence="2 3">
    <name type="scientific">Microthlaspi erraticum</name>
    <dbReference type="NCBI Taxonomy" id="1685480"/>
    <lineage>
        <taxon>Eukaryota</taxon>
        <taxon>Viridiplantae</taxon>
        <taxon>Streptophyta</taxon>
        <taxon>Embryophyta</taxon>
        <taxon>Tracheophyta</taxon>
        <taxon>Spermatophyta</taxon>
        <taxon>Magnoliopsida</taxon>
        <taxon>eudicotyledons</taxon>
        <taxon>Gunneridae</taxon>
        <taxon>Pentapetalae</taxon>
        <taxon>rosids</taxon>
        <taxon>malvids</taxon>
        <taxon>Brassicales</taxon>
        <taxon>Brassicaceae</taxon>
        <taxon>Coluteocarpeae</taxon>
        <taxon>Microthlaspi</taxon>
    </lineage>
</organism>
<feature type="region of interest" description="Disordered" evidence="1">
    <location>
        <begin position="66"/>
        <end position="90"/>
    </location>
</feature>
<proteinExistence type="predicted"/>
<evidence type="ECO:0000313" key="3">
    <source>
        <dbReference type="Proteomes" id="UP000467841"/>
    </source>
</evidence>
<dbReference type="Proteomes" id="UP000467841">
    <property type="component" value="Unassembled WGS sequence"/>
</dbReference>
<comment type="caution">
    <text evidence="2">The sequence shown here is derived from an EMBL/GenBank/DDBJ whole genome shotgun (WGS) entry which is preliminary data.</text>
</comment>
<evidence type="ECO:0000313" key="2">
    <source>
        <dbReference type="EMBL" id="CAA7014643.1"/>
    </source>
</evidence>
<keyword evidence="3" id="KW-1185">Reference proteome</keyword>
<dbReference type="AlphaFoldDB" id="A0A6D2HK98"/>
<dbReference type="EMBL" id="CACVBM020000111">
    <property type="protein sequence ID" value="CAA7014643.1"/>
    <property type="molecule type" value="Genomic_DNA"/>
</dbReference>
<sequence>MMIFCKSDPKSCKELISILQKYESAFGQKINRQKSAITFSAKTISSVKQQVKNALGIQQEEGTGEYLGLPEHFGSTKKKPVQSNSRQSKAESTKLVHKTFVACGKDDHAQVSLGSYANVYHDVLQTTGLTHKENSICFNKILVGQE</sequence>
<reference evidence="2" key="1">
    <citation type="submission" date="2020-01" db="EMBL/GenBank/DDBJ databases">
        <authorList>
            <person name="Mishra B."/>
        </authorList>
    </citation>
    <scope>NUCLEOTIDE SEQUENCE [LARGE SCALE GENOMIC DNA]</scope>
</reference>
<evidence type="ECO:0008006" key="4">
    <source>
        <dbReference type="Google" id="ProtNLM"/>
    </source>
</evidence>
<accession>A0A6D2HK98</accession>
<protein>
    <recommendedName>
        <fullName evidence="4">Reverse transcriptase domain-containing protein</fullName>
    </recommendedName>
</protein>
<dbReference type="OrthoDB" id="1936608at2759"/>